<dbReference type="PANTHER" id="PTHR47027">
    <property type="entry name" value="REVERSE TRANSCRIPTASE DOMAIN-CONTAINING PROTEIN"/>
    <property type="match status" value="1"/>
</dbReference>
<dbReference type="EMBL" id="JAVFWL010000004">
    <property type="protein sequence ID" value="KAK6748830.1"/>
    <property type="molecule type" value="Genomic_DNA"/>
</dbReference>
<comment type="similarity">
    <text evidence="2 13">Belongs to the amiloride-sensitive sodium channel (TC 1.A.6) family.</text>
</comment>
<dbReference type="InterPro" id="IPR000477">
    <property type="entry name" value="RT_dom"/>
</dbReference>
<keyword evidence="5 13" id="KW-0812">Transmembrane</keyword>
<evidence type="ECO:0000313" key="16">
    <source>
        <dbReference type="EMBL" id="KAK6748830.1"/>
    </source>
</evidence>
<evidence type="ECO:0000259" key="15">
    <source>
        <dbReference type="PROSITE" id="PS50878"/>
    </source>
</evidence>
<evidence type="ECO:0000256" key="9">
    <source>
        <dbReference type="ARBA" id="ARBA00023136"/>
    </source>
</evidence>
<keyword evidence="7" id="KW-0915">Sodium</keyword>
<evidence type="ECO:0000256" key="8">
    <source>
        <dbReference type="ARBA" id="ARBA00023065"/>
    </source>
</evidence>
<dbReference type="Proteomes" id="UP001303046">
    <property type="component" value="Unassembled WGS sequence"/>
</dbReference>
<evidence type="ECO:0000256" key="4">
    <source>
        <dbReference type="ARBA" id="ARBA00022461"/>
    </source>
</evidence>
<evidence type="ECO:0000256" key="5">
    <source>
        <dbReference type="ARBA" id="ARBA00022692"/>
    </source>
</evidence>
<evidence type="ECO:0000256" key="6">
    <source>
        <dbReference type="ARBA" id="ARBA00022989"/>
    </source>
</evidence>
<comment type="caution">
    <text evidence="16">The sequence shown here is derived from an EMBL/GenBank/DDBJ whole genome shotgun (WGS) entry which is preliminary data.</text>
</comment>
<dbReference type="InterPro" id="IPR001873">
    <property type="entry name" value="ENaC"/>
</dbReference>
<name>A0ABR1DFX4_NECAM</name>
<evidence type="ECO:0000256" key="14">
    <source>
        <dbReference type="SAM" id="Phobius"/>
    </source>
</evidence>
<evidence type="ECO:0000256" key="3">
    <source>
        <dbReference type="ARBA" id="ARBA00022448"/>
    </source>
</evidence>
<dbReference type="PANTHER" id="PTHR47027:SF20">
    <property type="entry name" value="REVERSE TRANSCRIPTASE-LIKE PROTEIN WITH RNA-DIRECTED DNA POLYMERASE DOMAIN"/>
    <property type="match status" value="1"/>
</dbReference>
<keyword evidence="3 13" id="KW-0813">Transport</keyword>
<reference evidence="16 17" key="1">
    <citation type="submission" date="2023-08" db="EMBL/GenBank/DDBJ databases">
        <title>A Necator americanus chromosomal reference genome.</title>
        <authorList>
            <person name="Ilik V."/>
            <person name="Petrzelkova K.J."/>
            <person name="Pardy F."/>
            <person name="Fuh T."/>
            <person name="Niatou-Singa F.S."/>
            <person name="Gouil Q."/>
            <person name="Baker L."/>
            <person name="Ritchie M.E."/>
            <person name="Jex A.R."/>
            <person name="Gazzola D."/>
            <person name="Li H."/>
            <person name="Toshio Fujiwara R."/>
            <person name="Zhan B."/>
            <person name="Aroian R.V."/>
            <person name="Pafco B."/>
            <person name="Schwarz E.M."/>
        </authorList>
    </citation>
    <scope>NUCLEOTIDE SEQUENCE [LARGE SCALE GENOMIC DNA]</scope>
    <source>
        <strain evidence="16 17">Aroian</strain>
        <tissue evidence="16">Whole animal</tissue>
    </source>
</reference>
<evidence type="ECO:0000313" key="17">
    <source>
        <dbReference type="Proteomes" id="UP001303046"/>
    </source>
</evidence>
<feature type="domain" description="Reverse transcriptase" evidence="15">
    <location>
        <begin position="1"/>
        <end position="93"/>
    </location>
</feature>
<evidence type="ECO:0000256" key="1">
    <source>
        <dbReference type="ARBA" id="ARBA00004141"/>
    </source>
</evidence>
<feature type="transmembrane region" description="Helical" evidence="14">
    <location>
        <begin position="204"/>
        <end position="225"/>
    </location>
</feature>
<sequence>MKSLSWEEKGIRVDGRFPSNLRFANDIVLFSSSTDEAETMCNKLNEAGNRIGQRINRKKTQFMKNAYCEDGGVQLEGSQILETSSYVYLGRSEHGKRFEGKVNRRMRAAWVAFAPVSITPLMRFSQHDDVERIFKSSRDLYGFSDPRTSNRILSRPAFDLPIDISTTEDPEKLARFRCNCRYLWLRELHGVATLMMANSLEEKLFWAFIILICGLFSILNAYVILGGYNADRSTTRIAFVPVQQIRYPTLVFCPKNADGLNFTNLYNGTSNIIASET</sequence>
<organism evidence="16 17">
    <name type="scientific">Necator americanus</name>
    <name type="common">Human hookworm</name>
    <dbReference type="NCBI Taxonomy" id="51031"/>
    <lineage>
        <taxon>Eukaryota</taxon>
        <taxon>Metazoa</taxon>
        <taxon>Ecdysozoa</taxon>
        <taxon>Nematoda</taxon>
        <taxon>Chromadorea</taxon>
        <taxon>Rhabditida</taxon>
        <taxon>Rhabditina</taxon>
        <taxon>Rhabditomorpha</taxon>
        <taxon>Strongyloidea</taxon>
        <taxon>Ancylostomatidae</taxon>
        <taxon>Bunostominae</taxon>
        <taxon>Necator</taxon>
    </lineage>
</organism>
<evidence type="ECO:0000256" key="10">
    <source>
        <dbReference type="ARBA" id="ARBA00023180"/>
    </source>
</evidence>
<keyword evidence="10" id="KW-0325">Glycoprotein</keyword>
<evidence type="ECO:0000256" key="11">
    <source>
        <dbReference type="ARBA" id="ARBA00023201"/>
    </source>
</evidence>
<keyword evidence="4 13" id="KW-0894">Sodium channel</keyword>
<protein>
    <recommendedName>
        <fullName evidence="15">Reverse transcriptase domain-containing protein</fullName>
    </recommendedName>
</protein>
<keyword evidence="9 14" id="KW-0472">Membrane</keyword>
<dbReference type="Pfam" id="PF00858">
    <property type="entry name" value="ASC"/>
    <property type="match status" value="1"/>
</dbReference>
<evidence type="ECO:0000256" key="12">
    <source>
        <dbReference type="ARBA" id="ARBA00023303"/>
    </source>
</evidence>
<comment type="subcellular location">
    <subcellularLocation>
        <location evidence="1">Membrane</location>
        <topology evidence="1">Multi-pass membrane protein</topology>
    </subcellularLocation>
</comment>
<evidence type="ECO:0000256" key="2">
    <source>
        <dbReference type="ARBA" id="ARBA00007193"/>
    </source>
</evidence>
<keyword evidence="11 13" id="KW-0739">Sodium transport</keyword>
<evidence type="ECO:0000256" key="7">
    <source>
        <dbReference type="ARBA" id="ARBA00023053"/>
    </source>
</evidence>
<gene>
    <name evidence="16" type="primary">Necator_chrIV.g14745</name>
    <name evidence="16" type="ORF">RB195_001450</name>
</gene>
<accession>A0ABR1DFX4</accession>
<keyword evidence="6 14" id="KW-1133">Transmembrane helix</keyword>
<evidence type="ECO:0000256" key="13">
    <source>
        <dbReference type="RuleBase" id="RU000679"/>
    </source>
</evidence>
<keyword evidence="8 13" id="KW-0406">Ion transport</keyword>
<dbReference type="PROSITE" id="PS50878">
    <property type="entry name" value="RT_POL"/>
    <property type="match status" value="1"/>
</dbReference>
<keyword evidence="12 13" id="KW-0407">Ion channel</keyword>
<proteinExistence type="inferred from homology"/>
<keyword evidence="17" id="KW-1185">Reference proteome</keyword>